<accession>A0AAW1H5D4</accession>
<dbReference type="AlphaFoldDB" id="A0AAW1H5D4"/>
<evidence type="ECO:0000313" key="1">
    <source>
        <dbReference type="EMBL" id="KAK9668900.1"/>
    </source>
</evidence>
<evidence type="ECO:0000313" key="2">
    <source>
        <dbReference type="Proteomes" id="UP001443914"/>
    </source>
</evidence>
<name>A0AAW1H5D4_SAPOF</name>
<dbReference type="Proteomes" id="UP001443914">
    <property type="component" value="Unassembled WGS sequence"/>
</dbReference>
<dbReference type="EMBL" id="JBDFQZ010000013">
    <property type="protein sequence ID" value="KAK9668900.1"/>
    <property type="molecule type" value="Genomic_DNA"/>
</dbReference>
<proteinExistence type="predicted"/>
<keyword evidence="2" id="KW-1185">Reference proteome</keyword>
<organism evidence="1 2">
    <name type="scientific">Saponaria officinalis</name>
    <name type="common">Common soapwort</name>
    <name type="synonym">Lychnis saponaria</name>
    <dbReference type="NCBI Taxonomy" id="3572"/>
    <lineage>
        <taxon>Eukaryota</taxon>
        <taxon>Viridiplantae</taxon>
        <taxon>Streptophyta</taxon>
        <taxon>Embryophyta</taxon>
        <taxon>Tracheophyta</taxon>
        <taxon>Spermatophyta</taxon>
        <taxon>Magnoliopsida</taxon>
        <taxon>eudicotyledons</taxon>
        <taxon>Gunneridae</taxon>
        <taxon>Pentapetalae</taxon>
        <taxon>Caryophyllales</taxon>
        <taxon>Caryophyllaceae</taxon>
        <taxon>Caryophylleae</taxon>
        <taxon>Saponaria</taxon>
    </lineage>
</organism>
<evidence type="ECO:0008006" key="3">
    <source>
        <dbReference type="Google" id="ProtNLM"/>
    </source>
</evidence>
<sequence>MVRPGGDHVRHNAQDLARMRPLEDAVLALADNANNAGGQRQTIFDRFDRHRPPTYDGTLDPVVLEAWFREMEKLFTATLCPEDQKVGIATYYLKREADNWWSISRAAIQLEQESLSVQAYADKFMELSRFATTIVPDEASRVRRFEKNLTPKVRTVLTGIPSTTFQQAYDRALSVHESVKAEAAETAKRVEKRPFVPHSSFQGTKKAKFVARPSSDRASGAPPMICYRCRKPYHAD</sequence>
<protein>
    <recommendedName>
        <fullName evidence="3">Retrotransposon gag domain-containing protein</fullName>
    </recommendedName>
</protein>
<comment type="caution">
    <text evidence="1">The sequence shown here is derived from an EMBL/GenBank/DDBJ whole genome shotgun (WGS) entry which is preliminary data.</text>
</comment>
<gene>
    <name evidence="1" type="ORF">RND81_13G094600</name>
</gene>
<reference evidence="1" key="1">
    <citation type="submission" date="2024-03" db="EMBL/GenBank/DDBJ databases">
        <title>WGS assembly of Saponaria officinalis var. Norfolk2.</title>
        <authorList>
            <person name="Jenkins J."/>
            <person name="Shu S."/>
            <person name="Grimwood J."/>
            <person name="Barry K."/>
            <person name="Goodstein D."/>
            <person name="Schmutz J."/>
            <person name="Leebens-Mack J."/>
            <person name="Osbourn A."/>
        </authorList>
    </citation>
    <scope>NUCLEOTIDE SEQUENCE [LARGE SCALE GENOMIC DNA]</scope>
    <source>
        <strain evidence="1">JIC</strain>
    </source>
</reference>